<keyword evidence="3 5" id="KW-1133">Transmembrane helix</keyword>
<keyword evidence="6" id="KW-0732">Signal</keyword>
<feature type="domain" description="Plant PDR ABC transporter associated" evidence="8">
    <location>
        <begin position="58"/>
        <end position="112"/>
    </location>
</feature>
<dbReference type="GO" id="GO:0140359">
    <property type="term" value="F:ABC-type transporter activity"/>
    <property type="evidence" value="ECO:0007669"/>
    <property type="project" value="InterPro"/>
</dbReference>
<evidence type="ECO:0000256" key="5">
    <source>
        <dbReference type="SAM" id="Phobius"/>
    </source>
</evidence>
<evidence type="ECO:0000256" key="3">
    <source>
        <dbReference type="ARBA" id="ARBA00022989"/>
    </source>
</evidence>
<organism evidence="9 10">
    <name type="scientific">Ficus carica</name>
    <name type="common">Common fig</name>
    <dbReference type="NCBI Taxonomy" id="3494"/>
    <lineage>
        <taxon>Eukaryota</taxon>
        <taxon>Viridiplantae</taxon>
        <taxon>Streptophyta</taxon>
        <taxon>Embryophyta</taxon>
        <taxon>Tracheophyta</taxon>
        <taxon>Spermatophyta</taxon>
        <taxon>Magnoliopsida</taxon>
        <taxon>eudicotyledons</taxon>
        <taxon>Gunneridae</taxon>
        <taxon>Pentapetalae</taxon>
        <taxon>rosids</taxon>
        <taxon>fabids</taxon>
        <taxon>Rosales</taxon>
        <taxon>Moraceae</taxon>
        <taxon>Ficeae</taxon>
        <taxon>Ficus</taxon>
    </lineage>
</organism>
<dbReference type="EMBL" id="BTGU01003790">
    <property type="protein sequence ID" value="GMN19450.1"/>
    <property type="molecule type" value="Genomic_DNA"/>
</dbReference>
<feature type="chain" id="PRO_5041665797" evidence="6">
    <location>
        <begin position="25"/>
        <end position="116"/>
    </location>
</feature>
<comment type="subcellular location">
    <subcellularLocation>
        <location evidence="1">Membrane</location>
        <topology evidence="1">Multi-pass membrane protein</topology>
    </subcellularLocation>
</comment>
<dbReference type="Proteomes" id="UP001187192">
    <property type="component" value="Unassembled WGS sequence"/>
</dbReference>
<keyword evidence="10" id="KW-1185">Reference proteome</keyword>
<feature type="transmembrane region" description="Helical" evidence="5">
    <location>
        <begin position="84"/>
        <end position="111"/>
    </location>
</feature>
<keyword evidence="4 5" id="KW-0472">Membrane</keyword>
<accession>A0AA88CJ46</accession>
<dbReference type="Pfam" id="PF01061">
    <property type="entry name" value="ABC2_membrane"/>
    <property type="match status" value="1"/>
</dbReference>
<evidence type="ECO:0000256" key="1">
    <source>
        <dbReference type="ARBA" id="ARBA00004141"/>
    </source>
</evidence>
<proteinExistence type="predicted"/>
<dbReference type="InterPro" id="IPR013525">
    <property type="entry name" value="ABC2_TM"/>
</dbReference>
<evidence type="ECO:0000256" key="4">
    <source>
        <dbReference type="ARBA" id="ARBA00023136"/>
    </source>
</evidence>
<feature type="signal peptide" evidence="6">
    <location>
        <begin position="1"/>
        <end position="24"/>
    </location>
</feature>
<evidence type="ECO:0000256" key="6">
    <source>
        <dbReference type="SAM" id="SignalP"/>
    </source>
</evidence>
<sequence length="116" mass="13563">MISANIFGSFAFLLLFAMRGFVLSRDDIKKWWIWGYWISPMMYGQTAIIVNEFSGKSWRHVPPNSTKPLGVTIMKSRGFFPHAYWYWISIGALFGFVLLFNICFTLALTYLNREFV</sequence>
<feature type="domain" description="ABC-2 type transporter transmembrane" evidence="7">
    <location>
        <begin position="3"/>
        <end position="53"/>
    </location>
</feature>
<dbReference type="Pfam" id="PF08370">
    <property type="entry name" value="PDR_assoc"/>
    <property type="match status" value="1"/>
</dbReference>
<evidence type="ECO:0000259" key="7">
    <source>
        <dbReference type="Pfam" id="PF01061"/>
    </source>
</evidence>
<reference evidence="9" key="1">
    <citation type="submission" date="2023-07" db="EMBL/GenBank/DDBJ databases">
        <title>draft genome sequence of fig (Ficus carica).</title>
        <authorList>
            <person name="Takahashi T."/>
            <person name="Nishimura K."/>
        </authorList>
    </citation>
    <scope>NUCLEOTIDE SEQUENCE</scope>
</reference>
<dbReference type="PANTHER" id="PTHR48040:SF45">
    <property type="entry name" value="PLEIOTROPIC DRUG RESISTANCE PROTEIN 1-LIKE"/>
    <property type="match status" value="1"/>
</dbReference>
<gene>
    <name evidence="9" type="ORF">TIFTF001_045189</name>
</gene>
<evidence type="ECO:0000313" key="9">
    <source>
        <dbReference type="EMBL" id="GMN19450.1"/>
    </source>
</evidence>
<name>A0AA88CJ46_FICCA</name>
<dbReference type="GO" id="GO:0016020">
    <property type="term" value="C:membrane"/>
    <property type="evidence" value="ECO:0007669"/>
    <property type="project" value="UniProtKB-SubCell"/>
</dbReference>
<protein>
    <submittedName>
        <fullName evidence="9">Uncharacterized protein</fullName>
    </submittedName>
</protein>
<evidence type="ECO:0000256" key="2">
    <source>
        <dbReference type="ARBA" id="ARBA00022692"/>
    </source>
</evidence>
<comment type="caution">
    <text evidence="9">The sequence shown here is derived from an EMBL/GenBank/DDBJ whole genome shotgun (WGS) entry which is preliminary data.</text>
</comment>
<evidence type="ECO:0000259" key="8">
    <source>
        <dbReference type="Pfam" id="PF08370"/>
    </source>
</evidence>
<evidence type="ECO:0000313" key="10">
    <source>
        <dbReference type="Proteomes" id="UP001187192"/>
    </source>
</evidence>
<keyword evidence="2 5" id="KW-0812">Transmembrane</keyword>
<dbReference type="InterPro" id="IPR013581">
    <property type="entry name" value="PDR_assoc"/>
</dbReference>
<dbReference type="AlphaFoldDB" id="A0AA88CJ46"/>
<dbReference type="PANTHER" id="PTHR48040">
    <property type="entry name" value="PLEIOTROPIC DRUG RESISTANCE PROTEIN 1-LIKE ISOFORM X1"/>
    <property type="match status" value="1"/>
</dbReference>